<evidence type="ECO:0000313" key="1">
    <source>
        <dbReference type="EMBL" id="KIJ22417.1"/>
    </source>
</evidence>
<dbReference type="HOGENOM" id="CLU_052380_0_1_1"/>
<dbReference type="OrthoDB" id="3257543at2759"/>
<feature type="non-terminal residue" evidence="1">
    <location>
        <position position="163"/>
    </location>
</feature>
<dbReference type="AlphaFoldDB" id="A0A0C9U0G5"/>
<organism evidence="1 2">
    <name type="scientific">Sphaerobolus stellatus (strain SS14)</name>
    <dbReference type="NCBI Taxonomy" id="990650"/>
    <lineage>
        <taxon>Eukaryota</taxon>
        <taxon>Fungi</taxon>
        <taxon>Dikarya</taxon>
        <taxon>Basidiomycota</taxon>
        <taxon>Agaricomycotina</taxon>
        <taxon>Agaricomycetes</taxon>
        <taxon>Phallomycetidae</taxon>
        <taxon>Geastrales</taxon>
        <taxon>Sphaerobolaceae</taxon>
        <taxon>Sphaerobolus</taxon>
    </lineage>
</organism>
<accession>A0A0C9U0G5</accession>
<evidence type="ECO:0008006" key="3">
    <source>
        <dbReference type="Google" id="ProtNLM"/>
    </source>
</evidence>
<evidence type="ECO:0000313" key="2">
    <source>
        <dbReference type="Proteomes" id="UP000054279"/>
    </source>
</evidence>
<name>A0A0C9U0G5_SPHS4</name>
<keyword evidence="2" id="KW-1185">Reference proteome</keyword>
<dbReference type="EMBL" id="KN838275">
    <property type="protein sequence ID" value="KIJ22417.1"/>
    <property type="molecule type" value="Genomic_DNA"/>
</dbReference>
<protein>
    <recommendedName>
        <fullName evidence="3">DUF4219 domain-containing protein</fullName>
    </recommendedName>
</protein>
<dbReference type="Pfam" id="PF14223">
    <property type="entry name" value="Retrotran_gag_2"/>
    <property type="match status" value="1"/>
</dbReference>
<dbReference type="Proteomes" id="UP000054279">
    <property type="component" value="Unassembled WGS sequence"/>
</dbReference>
<reference evidence="1 2" key="1">
    <citation type="submission" date="2014-06" db="EMBL/GenBank/DDBJ databases">
        <title>Evolutionary Origins and Diversification of the Mycorrhizal Mutualists.</title>
        <authorList>
            <consortium name="DOE Joint Genome Institute"/>
            <consortium name="Mycorrhizal Genomics Consortium"/>
            <person name="Kohler A."/>
            <person name="Kuo A."/>
            <person name="Nagy L.G."/>
            <person name="Floudas D."/>
            <person name="Copeland A."/>
            <person name="Barry K.W."/>
            <person name="Cichocki N."/>
            <person name="Veneault-Fourrey C."/>
            <person name="LaButti K."/>
            <person name="Lindquist E.A."/>
            <person name="Lipzen A."/>
            <person name="Lundell T."/>
            <person name="Morin E."/>
            <person name="Murat C."/>
            <person name="Riley R."/>
            <person name="Ohm R."/>
            <person name="Sun H."/>
            <person name="Tunlid A."/>
            <person name="Henrissat B."/>
            <person name="Grigoriev I.V."/>
            <person name="Hibbett D.S."/>
            <person name="Martin F."/>
        </authorList>
    </citation>
    <scope>NUCLEOTIDE SEQUENCE [LARGE SCALE GENOMIC DNA]</scope>
    <source>
        <strain evidence="1 2">SS14</strain>
    </source>
</reference>
<gene>
    <name evidence="1" type="ORF">M422DRAFT_197184</name>
</gene>
<proteinExistence type="predicted"/>
<sequence length="163" mass="18643">MSSSTSAPTFPKLNASNYPTWVDNMEAWLRSSGLWRIVSGASTRPTPTETNAVIVDAWEIKWDKAAGWIFLMVEDNQKIHFNGIKDDPVKMWAKLKDVYLQQKPGARFNAYDYLFSIRKKEDESHQVLINRVEDALKHIQNLRPATFTLASLDDELASMALIR</sequence>